<proteinExistence type="predicted"/>
<reference evidence="2" key="1">
    <citation type="submission" date="2023-03" db="EMBL/GenBank/DDBJ databases">
        <title>Massive genome expansion in bonnet fungi (Mycena s.s.) driven by repeated elements and novel gene families across ecological guilds.</title>
        <authorList>
            <consortium name="Lawrence Berkeley National Laboratory"/>
            <person name="Harder C.B."/>
            <person name="Miyauchi S."/>
            <person name="Viragh M."/>
            <person name="Kuo A."/>
            <person name="Thoen E."/>
            <person name="Andreopoulos B."/>
            <person name="Lu D."/>
            <person name="Skrede I."/>
            <person name="Drula E."/>
            <person name="Henrissat B."/>
            <person name="Morin E."/>
            <person name="Kohler A."/>
            <person name="Barry K."/>
            <person name="LaButti K."/>
            <person name="Morin E."/>
            <person name="Salamov A."/>
            <person name="Lipzen A."/>
            <person name="Mereny Z."/>
            <person name="Hegedus B."/>
            <person name="Baldrian P."/>
            <person name="Stursova M."/>
            <person name="Weitz H."/>
            <person name="Taylor A."/>
            <person name="Grigoriev I.V."/>
            <person name="Nagy L.G."/>
            <person name="Martin F."/>
            <person name="Kauserud H."/>
        </authorList>
    </citation>
    <scope>NUCLEOTIDE SEQUENCE</scope>
    <source>
        <strain evidence="2">CBHHK002</strain>
    </source>
</reference>
<dbReference type="SUPFAM" id="SSF53254">
    <property type="entry name" value="Phosphoglycerate mutase-like"/>
    <property type="match status" value="1"/>
</dbReference>
<evidence type="ECO:0000256" key="1">
    <source>
        <dbReference type="SAM" id="Phobius"/>
    </source>
</evidence>
<protein>
    <submittedName>
        <fullName evidence="2">Histidine phosphatase superfamily</fullName>
    </submittedName>
</protein>
<gene>
    <name evidence="2" type="ORF">DFH08DRAFT_1045201</name>
</gene>
<name>A0AAD6Z8T4_9AGAR</name>
<sequence>MSPSSVIGAIIIARNGDRTVFHQDPQTYEPSATESTPLGVVKVLAKARPVVFNGAIALLQGLFPPNPDNNITLADSTVVMAPLGGYQYIPVESVESTNDRSLESWTDCPVKNHHISTFHQSDVFKLKANEAALFFQDVKDYIFGPPATLENIIYDFMDTQFVHNQTYANLLPPAYIDQARALADFHEVGVFSGKHANDIGNIAGRTLLNTIFAGAERIAYDEDPLKLAVIQTSYHPFISLFHQLEIIRSHPELAAIPNFGAALAIEVRRRGVPPESRDFLRFKFRNGNQQWARVCNASGFTKSTMNLGMMSSTVVVLVSVLVVTVRMVLLAQRVRRAGMLQKALEVYIVF</sequence>
<dbReference type="Proteomes" id="UP001218218">
    <property type="component" value="Unassembled WGS sequence"/>
</dbReference>
<accession>A0AAD6Z8T4</accession>
<dbReference type="EMBL" id="JARIHO010000074">
    <property type="protein sequence ID" value="KAJ7311770.1"/>
    <property type="molecule type" value="Genomic_DNA"/>
</dbReference>
<evidence type="ECO:0000313" key="2">
    <source>
        <dbReference type="EMBL" id="KAJ7311770.1"/>
    </source>
</evidence>
<dbReference type="Gene3D" id="3.40.50.1240">
    <property type="entry name" value="Phosphoglycerate mutase-like"/>
    <property type="match status" value="1"/>
</dbReference>
<keyword evidence="1" id="KW-0472">Membrane</keyword>
<feature type="transmembrane region" description="Helical" evidence="1">
    <location>
        <begin position="307"/>
        <end position="329"/>
    </location>
</feature>
<keyword evidence="1" id="KW-0812">Transmembrane</keyword>
<dbReference type="AlphaFoldDB" id="A0AAD6Z8T4"/>
<evidence type="ECO:0000313" key="3">
    <source>
        <dbReference type="Proteomes" id="UP001218218"/>
    </source>
</evidence>
<dbReference type="InterPro" id="IPR029033">
    <property type="entry name" value="His_PPase_superfam"/>
</dbReference>
<keyword evidence="3" id="KW-1185">Reference proteome</keyword>
<keyword evidence="1" id="KW-1133">Transmembrane helix</keyword>
<comment type="caution">
    <text evidence="2">The sequence shown here is derived from an EMBL/GenBank/DDBJ whole genome shotgun (WGS) entry which is preliminary data.</text>
</comment>
<organism evidence="2 3">
    <name type="scientific">Mycena albidolilacea</name>
    <dbReference type="NCBI Taxonomy" id="1033008"/>
    <lineage>
        <taxon>Eukaryota</taxon>
        <taxon>Fungi</taxon>
        <taxon>Dikarya</taxon>
        <taxon>Basidiomycota</taxon>
        <taxon>Agaricomycotina</taxon>
        <taxon>Agaricomycetes</taxon>
        <taxon>Agaricomycetidae</taxon>
        <taxon>Agaricales</taxon>
        <taxon>Marasmiineae</taxon>
        <taxon>Mycenaceae</taxon>
        <taxon>Mycena</taxon>
    </lineage>
</organism>